<dbReference type="FunFam" id="3.40.250.10:FF:000036">
    <property type="entry name" value="M-phase inducer phosphatase"/>
    <property type="match status" value="1"/>
</dbReference>
<dbReference type="GO" id="GO:0004725">
    <property type="term" value="F:protein tyrosine phosphatase activity"/>
    <property type="evidence" value="ECO:0007669"/>
    <property type="project" value="UniProtKB-UniRule"/>
</dbReference>
<dbReference type="GO" id="GO:0032502">
    <property type="term" value="P:developmental process"/>
    <property type="evidence" value="ECO:0007669"/>
    <property type="project" value="UniProtKB-ARBA"/>
</dbReference>
<protein>
    <recommendedName>
        <fullName evidence="6">M-phase inducer phosphatase</fullName>
        <ecNumber evidence="6">3.1.3.48</ecNumber>
    </recommendedName>
</protein>
<dbReference type="SUPFAM" id="SSF52821">
    <property type="entry name" value="Rhodanese/Cell cycle control phosphatase"/>
    <property type="match status" value="1"/>
</dbReference>
<evidence type="ECO:0000256" key="5">
    <source>
        <dbReference type="ARBA" id="ARBA00023306"/>
    </source>
</evidence>
<dbReference type="EnsemblMetazoa" id="G4196.1">
    <property type="protein sequence ID" value="G4196.1:cds"/>
    <property type="gene ID" value="G4196"/>
</dbReference>
<dbReference type="PROSITE" id="PS50206">
    <property type="entry name" value="RHODANESE_3"/>
    <property type="match status" value="1"/>
</dbReference>
<dbReference type="GO" id="GO:0051301">
    <property type="term" value="P:cell division"/>
    <property type="evidence" value="ECO:0007669"/>
    <property type="project" value="UniProtKB-UniRule"/>
</dbReference>
<comment type="function">
    <text evidence="6">Tyrosine protein phosphatase which functions as a dosage-dependent inducer of mitotic progression.</text>
</comment>
<evidence type="ECO:0000256" key="3">
    <source>
        <dbReference type="ARBA" id="ARBA00022801"/>
    </source>
</evidence>
<dbReference type="InterPro" id="IPR001763">
    <property type="entry name" value="Rhodanese-like_dom"/>
</dbReference>
<dbReference type="EC" id="3.1.3.48" evidence="6"/>
<feature type="region of interest" description="Disordered" evidence="7">
    <location>
        <begin position="137"/>
        <end position="162"/>
    </location>
</feature>
<evidence type="ECO:0000256" key="6">
    <source>
        <dbReference type="RuleBase" id="RU368028"/>
    </source>
</evidence>
<dbReference type="Proteomes" id="UP000005408">
    <property type="component" value="Unassembled WGS sequence"/>
</dbReference>
<dbReference type="InterPro" id="IPR000751">
    <property type="entry name" value="MPI_Phosphatase"/>
</dbReference>
<dbReference type="GO" id="GO:0000086">
    <property type="term" value="P:G2/M transition of mitotic cell cycle"/>
    <property type="evidence" value="ECO:0007669"/>
    <property type="project" value="TreeGrafter"/>
</dbReference>
<comment type="similarity">
    <text evidence="1 6">Belongs to the MPI phosphatase family.</text>
</comment>
<dbReference type="InterPro" id="IPR036873">
    <property type="entry name" value="Rhodanese-like_dom_sf"/>
</dbReference>
<dbReference type="CDD" id="cd01530">
    <property type="entry name" value="Cdc25"/>
    <property type="match status" value="1"/>
</dbReference>
<keyword evidence="4 6" id="KW-0904">Protein phosphatase</keyword>
<sequence length="368" mass="42567">MKRAIRFAESTFYAANKTQSRPHFITHEHTTLDQDFIIMHLWTSPKTTLENSGTMSPLTKQLMLSLRFDSADEDLSTVITPNKLPTPGSRRTPRCINREIFKDNRNDGEKPQLRRFSTFESRRSFFSCKRTLDILESSPEQTNKRNKLTDNQSFSSLPKKEHDGLTSITQAMEAVLQNDGITGDGQKKLGLPIIPGNHNDLNIISPETLADLIGGKYSESIGSYRIIDCRYPYEFDGGHIQGAENIYTEEGILELLYSRNKDQDNTKRHILIFHCEFSSERGPKKCRFLRNRDRDLNKENYPLLNFPEIYLLHQGYKEFYATNKTLCQPQSYKPMLDKDHTNDLKFFRKKSKSMTAGAKKFARNSLRF</sequence>
<dbReference type="Gene3D" id="3.40.250.10">
    <property type="entry name" value="Rhodanese-like domain"/>
    <property type="match status" value="1"/>
</dbReference>
<keyword evidence="10" id="KW-1185">Reference proteome</keyword>
<keyword evidence="3 6" id="KW-0378">Hydrolase</keyword>
<evidence type="ECO:0000313" key="9">
    <source>
        <dbReference type="EnsemblMetazoa" id="G4196.1:cds"/>
    </source>
</evidence>
<evidence type="ECO:0000259" key="8">
    <source>
        <dbReference type="PROSITE" id="PS50206"/>
    </source>
</evidence>
<evidence type="ECO:0000256" key="2">
    <source>
        <dbReference type="ARBA" id="ARBA00022618"/>
    </source>
</evidence>
<dbReference type="Pfam" id="PF00581">
    <property type="entry name" value="Rhodanese"/>
    <property type="match status" value="1"/>
</dbReference>
<reference evidence="9" key="1">
    <citation type="submission" date="2022-08" db="UniProtKB">
        <authorList>
            <consortium name="EnsemblMetazoa"/>
        </authorList>
    </citation>
    <scope>IDENTIFICATION</scope>
    <source>
        <strain evidence="9">05x7-T-G4-1.051#20</strain>
    </source>
</reference>
<evidence type="ECO:0000256" key="1">
    <source>
        <dbReference type="ARBA" id="ARBA00011065"/>
    </source>
</evidence>
<keyword evidence="5 6" id="KW-0131">Cell cycle</keyword>
<accession>A0A8W8N7S3</accession>
<evidence type="ECO:0000256" key="7">
    <source>
        <dbReference type="SAM" id="MobiDB-lite"/>
    </source>
</evidence>
<keyword evidence="6" id="KW-0498">Mitosis</keyword>
<dbReference type="GO" id="GO:0009794">
    <property type="term" value="P:regulation of mitotic cell cycle, embryonic"/>
    <property type="evidence" value="ECO:0007669"/>
    <property type="project" value="UniProtKB-ARBA"/>
</dbReference>
<dbReference type="PANTHER" id="PTHR10828">
    <property type="entry name" value="M-PHASE INDUCER PHOSPHATASE DUAL SPECIFICITY PHOSPHATASE CDC25"/>
    <property type="match status" value="1"/>
</dbReference>
<dbReference type="PANTHER" id="PTHR10828:SF17">
    <property type="entry name" value="PROTEIN-TYROSINE-PHOSPHATASE"/>
    <property type="match status" value="1"/>
</dbReference>
<dbReference type="GO" id="GO:0005634">
    <property type="term" value="C:nucleus"/>
    <property type="evidence" value="ECO:0007669"/>
    <property type="project" value="TreeGrafter"/>
</dbReference>
<organism evidence="9 10">
    <name type="scientific">Magallana gigas</name>
    <name type="common">Pacific oyster</name>
    <name type="synonym">Crassostrea gigas</name>
    <dbReference type="NCBI Taxonomy" id="29159"/>
    <lineage>
        <taxon>Eukaryota</taxon>
        <taxon>Metazoa</taxon>
        <taxon>Spiralia</taxon>
        <taxon>Lophotrochozoa</taxon>
        <taxon>Mollusca</taxon>
        <taxon>Bivalvia</taxon>
        <taxon>Autobranchia</taxon>
        <taxon>Pteriomorphia</taxon>
        <taxon>Ostreida</taxon>
        <taxon>Ostreoidea</taxon>
        <taxon>Ostreidae</taxon>
        <taxon>Magallana</taxon>
    </lineage>
</organism>
<proteinExistence type="inferred from homology"/>
<dbReference type="SMART" id="SM00450">
    <property type="entry name" value="RHOD"/>
    <property type="match status" value="1"/>
</dbReference>
<dbReference type="PRINTS" id="PR00716">
    <property type="entry name" value="MPIPHPHTASE"/>
</dbReference>
<evidence type="ECO:0000256" key="4">
    <source>
        <dbReference type="ARBA" id="ARBA00022912"/>
    </source>
</evidence>
<evidence type="ECO:0000313" key="10">
    <source>
        <dbReference type="Proteomes" id="UP000005408"/>
    </source>
</evidence>
<feature type="domain" description="Rhodanese" evidence="8">
    <location>
        <begin position="220"/>
        <end position="328"/>
    </location>
</feature>
<dbReference type="GO" id="GO:0110032">
    <property type="term" value="P:positive regulation of G2/MI transition of meiotic cell cycle"/>
    <property type="evidence" value="ECO:0007669"/>
    <property type="project" value="TreeGrafter"/>
</dbReference>
<comment type="catalytic activity">
    <reaction evidence="6">
        <text>O-phospho-L-tyrosyl-[protein] + H2O = L-tyrosyl-[protein] + phosphate</text>
        <dbReference type="Rhea" id="RHEA:10684"/>
        <dbReference type="Rhea" id="RHEA-COMP:10136"/>
        <dbReference type="Rhea" id="RHEA-COMP:20101"/>
        <dbReference type="ChEBI" id="CHEBI:15377"/>
        <dbReference type="ChEBI" id="CHEBI:43474"/>
        <dbReference type="ChEBI" id="CHEBI:46858"/>
        <dbReference type="ChEBI" id="CHEBI:61978"/>
        <dbReference type="EC" id="3.1.3.48"/>
    </reaction>
</comment>
<dbReference type="GO" id="GO:0005737">
    <property type="term" value="C:cytoplasm"/>
    <property type="evidence" value="ECO:0007669"/>
    <property type="project" value="TreeGrafter"/>
</dbReference>
<dbReference type="GO" id="GO:0010971">
    <property type="term" value="P:positive regulation of G2/M transition of mitotic cell cycle"/>
    <property type="evidence" value="ECO:0007669"/>
    <property type="project" value="TreeGrafter"/>
</dbReference>
<dbReference type="AlphaFoldDB" id="A0A8W8N7S3"/>
<name>A0A8W8N7S3_MAGGI</name>
<keyword evidence="2 6" id="KW-0132">Cell division</keyword>